<evidence type="ECO:0000313" key="5">
    <source>
        <dbReference type="EMBL" id="CAG6394645.1"/>
    </source>
</evidence>
<dbReference type="Pfam" id="PF00356">
    <property type="entry name" value="LacI"/>
    <property type="match status" value="1"/>
</dbReference>
<dbReference type="AlphaFoldDB" id="A0A9W4DW81"/>
<protein>
    <submittedName>
        <fullName evidence="5">Uncharacterized HTH-type transcriptional regulator in aml 5\\'region</fullName>
    </submittedName>
</protein>
<dbReference type="Pfam" id="PF13377">
    <property type="entry name" value="Peripla_BP_3"/>
    <property type="match status" value="1"/>
</dbReference>
<evidence type="ECO:0000256" key="2">
    <source>
        <dbReference type="ARBA" id="ARBA00023125"/>
    </source>
</evidence>
<dbReference type="InterPro" id="IPR010982">
    <property type="entry name" value="Lambda_DNA-bd_dom_sf"/>
</dbReference>
<organism evidence="5 6">
    <name type="scientific">Actinacidiphila cocklensis</name>
    <dbReference type="NCBI Taxonomy" id="887465"/>
    <lineage>
        <taxon>Bacteria</taxon>
        <taxon>Bacillati</taxon>
        <taxon>Actinomycetota</taxon>
        <taxon>Actinomycetes</taxon>
        <taxon>Kitasatosporales</taxon>
        <taxon>Streptomycetaceae</taxon>
        <taxon>Actinacidiphila</taxon>
    </lineage>
</organism>
<evidence type="ECO:0000256" key="3">
    <source>
        <dbReference type="ARBA" id="ARBA00023163"/>
    </source>
</evidence>
<dbReference type="PROSITE" id="PS50932">
    <property type="entry name" value="HTH_LACI_2"/>
    <property type="match status" value="1"/>
</dbReference>
<dbReference type="PANTHER" id="PTHR30146:SF153">
    <property type="entry name" value="LACTOSE OPERON REPRESSOR"/>
    <property type="match status" value="1"/>
</dbReference>
<dbReference type="SMART" id="SM00354">
    <property type="entry name" value="HTH_LACI"/>
    <property type="match status" value="1"/>
</dbReference>
<accession>A0A9W4DW81</accession>
<evidence type="ECO:0000259" key="4">
    <source>
        <dbReference type="PROSITE" id="PS50932"/>
    </source>
</evidence>
<keyword evidence="2" id="KW-0238">DNA-binding</keyword>
<evidence type="ECO:0000256" key="1">
    <source>
        <dbReference type="ARBA" id="ARBA00023015"/>
    </source>
</evidence>
<comment type="caution">
    <text evidence="5">The sequence shown here is derived from an EMBL/GenBank/DDBJ whole genome shotgun (WGS) entry which is preliminary data.</text>
</comment>
<dbReference type="EMBL" id="CAJSLV010000057">
    <property type="protein sequence ID" value="CAG6394645.1"/>
    <property type="molecule type" value="Genomic_DNA"/>
</dbReference>
<name>A0A9W4DW81_9ACTN</name>
<feature type="domain" description="HTH lacI-type" evidence="4">
    <location>
        <begin position="1"/>
        <end position="55"/>
    </location>
</feature>
<keyword evidence="3" id="KW-0804">Transcription</keyword>
<dbReference type="InterPro" id="IPR000843">
    <property type="entry name" value="HTH_LacI"/>
</dbReference>
<keyword evidence="1" id="KW-0805">Transcription regulation</keyword>
<dbReference type="PROSITE" id="PS00356">
    <property type="entry name" value="HTH_LACI_1"/>
    <property type="match status" value="1"/>
</dbReference>
<evidence type="ECO:0000313" key="6">
    <source>
        <dbReference type="Proteomes" id="UP001152519"/>
    </source>
</evidence>
<dbReference type="Gene3D" id="1.10.260.40">
    <property type="entry name" value="lambda repressor-like DNA-binding domains"/>
    <property type="match status" value="1"/>
</dbReference>
<dbReference type="PANTHER" id="PTHR30146">
    <property type="entry name" value="LACI-RELATED TRANSCRIPTIONAL REPRESSOR"/>
    <property type="match status" value="1"/>
</dbReference>
<proteinExistence type="predicted"/>
<dbReference type="GO" id="GO:0000976">
    <property type="term" value="F:transcription cis-regulatory region binding"/>
    <property type="evidence" value="ECO:0007669"/>
    <property type="project" value="TreeGrafter"/>
</dbReference>
<dbReference type="InterPro" id="IPR028082">
    <property type="entry name" value="Peripla_BP_I"/>
</dbReference>
<reference evidence="5" key="1">
    <citation type="submission" date="2021-05" db="EMBL/GenBank/DDBJ databases">
        <authorList>
            <person name="Arsene-Ploetze F."/>
        </authorList>
    </citation>
    <scope>NUCLEOTIDE SEQUENCE</scope>
    <source>
        <strain evidence="5">DSM 42138</strain>
    </source>
</reference>
<dbReference type="Proteomes" id="UP001152519">
    <property type="component" value="Unassembled WGS sequence"/>
</dbReference>
<dbReference type="SUPFAM" id="SSF47413">
    <property type="entry name" value="lambda repressor-like DNA-binding domains"/>
    <property type="match status" value="1"/>
</dbReference>
<sequence length="340" mass="35454">MRLIDIAARAGVSQATVSRVLNGRPGVTAATHDRVRAAVTALGEPRPPAARPAARGLVGLITPALHNPVFPAFTQAIAQGLLRHGYHPVLCPQDPEAATEDDLVRTLLDENVAGIVFLYGMHSDHAHGTGRYQRLSDRGMPFVLINGYREGIAAPFVTPDESVGMKLAVQHLAQLGHVRIGLSTGPDRYVPARRMAAGFTAALAGTVGLPPGDAARMTEHSLWSVEGGHVAAGRLLERGCTAIVCGSDQLAIGAIRAARLRGLHVPGDVSVIGFDDSPLIAYTDPPLTTLRQPVEAMGIAAVQALADQIGGHPAGNAEFTFAPELVARGSTGSAPGRRPA</sequence>
<dbReference type="CDD" id="cd01392">
    <property type="entry name" value="HTH_LacI"/>
    <property type="match status" value="1"/>
</dbReference>
<dbReference type="SUPFAM" id="SSF53822">
    <property type="entry name" value="Periplasmic binding protein-like I"/>
    <property type="match status" value="1"/>
</dbReference>
<gene>
    <name evidence="5" type="ORF">SCOCK_280098</name>
</gene>
<dbReference type="Gene3D" id="3.40.50.2300">
    <property type="match status" value="2"/>
</dbReference>
<dbReference type="InterPro" id="IPR046335">
    <property type="entry name" value="LacI/GalR-like_sensor"/>
</dbReference>
<dbReference type="GO" id="GO:0003700">
    <property type="term" value="F:DNA-binding transcription factor activity"/>
    <property type="evidence" value="ECO:0007669"/>
    <property type="project" value="TreeGrafter"/>
</dbReference>
<keyword evidence="6" id="KW-1185">Reference proteome</keyword>
<dbReference type="RefSeq" id="WP_251491312.1">
    <property type="nucleotide sequence ID" value="NZ_CAJSLV010000057.1"/>
</dbReference>